<dbReference type="SUPFAM" id="SSF53067">
    <property type="entry name" value="Actin-like ATPase domain"/>
    <property type="match status" value="2"/>
</dbReference>
<feature type="coiled-coil region" evidence="20">
    <location>
        <begin position="1511"/>
        <end position="1538"/>
    </location>
</feature>
<dbReference type="GO" id="GO:0016887">
    <property type="term" value="F:ATP hydrolysis activity"/>
    <property type="evidence" value="ECO:0007669"/>
    <property type="project" value="InterPro"/>
</dbReference>
<dbReference type="Gene3D" id="3.30.420.40">
    <property type="match status" value="1"/>
</dbReference>
<dbReference type="GO" id="GO:0007127">
    <property type="term" value="P:meiosis I"/>
    <property type="evidence" value="ECO:0007669"/>
    <property type="project" value="UniProtKB-ARBA"/>
</dbReference>
<feature type="binding site" evidence="19">
    <location>
        <position position="1232"/>
    </location>
    <ligand>
        <name>Zn(2+)</name>
        <dbReference type="ChEBI" id="CHEBI:29105"/>
    </ligand>
</feature>
<dbReference type="Gene3D" id="3.40.50.300">
    <property type="entry name" value="P-loop containing nucleotide triphosphate hydrolases"/>
    <property type="match status" value="2"/>
</dbReference>
<dbReference type="Pfam" id="PF04423">
    <property type="entry name" value="Rad50_zn_hook"/>
    <property type="match status" value="1"/>
</dbReference>
<name>A0A9P8QC29_WICPI</name>
<evidence type="ECO:0000313" key="22">
    <source>
        <dbReference type="EMBL" id="KAH3687832.1"/>
    </source>
</evidence>
<feature type="non-terminal residue" evidence="22">
    <location>
        <position position="1852"/>
    </location>
</feature>
<proteinExistence type="inferred from homology"/>
<evidence type="ECO:0000256" key="11">
    <source>
        <dbReference type="ARBA" id="ARBA00022833"/>
    </source>
</evidence>
<evidence type="ECO:0000256" key="10">
    <source>
        <dbReference type="ARBA" id="ARBA00022801"/>
    </source>
</evidence>
<feature type="coiled-coil region" evidence="20">
    <location>
        <begin position="1042"/>
        <end position="1110"/>
    </location>
</feature>
<dbReference type="GO" id="GO:0000794">
    <property type="term" value="C:condensed nuclear chromosome"/>
    <property type="evidence" value="ECO:0007669"/>
    <property type="project" value="TreeGrafter"/>
</dbReference>
<feature type="domain" description="Zinc-hook" evidence="21">
    <location>
        <begin position="1182"/>
        <end position="1283"/>
    </location>
</feature>
<evidence type="ECO:0000256" key="7">
    <source>
        <dbReference type="ARBA" id="ARBA00022723"/>
    </source>
</evidence>
<dbReference type="GO" id="GO:0030870">
    <property type="term" value="C:Mre11 complex"/>
    <property type="evidence" value="ECO:0007669"/>
    <property type="project" value="InterPro"/>
</dbReference>
<dbReference type="InterPro" id="IPR018485">
    <property type="entry name" value="FGGY_C"/>
</dbReference>
<evidence type="ECO:0000256" key="20">
    <source>
        <dbReference type="SAM" id="Coils"/>
    </source>
</evidence>
<evidence type="ECO:0000256" key="1">
    <source>
        <dbReference type="ARBA" id="ARBA00001947"/>
    </source>
</evidence>
<dbReference type="GO" id="GO:0046872">
    <property type="term" value="F:metal ion binding"/>
    <property type="evidence" value="ECO:0007669"/>
    <property type="project" value="UniProtKB-UniRule"/>
</dbReference>
<dbReference type="GO" id="GO:0070192">
    <property type="term" value="P:chromosome organization involved in meiotic cell cycle"/>
    <property type="evidence" value="ECO:0007669"/>
    <property type="project" value="TreeGrafter"/>
</dbReference>
<evidence type="ECO:0000256" key="16">
    <source>
        <dbReference type="ARBA" id="ARBA00023242"/>
    </source>
</evidence>
<sequence>QLSLNLRRAKHIINGNELRMKNDLYIGVDIGSTSVRVGLFDEEGKLKNKHETPISYQIDLQNERYITQSSEEIWSAFLESFDYLNSRVKSDEQIVSIGSCATCSLVVMIEEKSKLLVPYPVNLNKDQKDQNVIFWMDSRADRETDLINETLRNDGDVLEYMGGSMIPEMALPKLMNVMNNATASEKAKLRFFDLHDFFVFKLLTHDKERTLQLLSLNSGNDKIKVGIDGTIKGWSYEVLEKLNLQSLIENGSLPNLEKFNEGFNHVPTVLPGTKLGYFKSTICVSQGVIDSYCSWYSSSGDSPIGNLVMVSGTSTCFITSHNNHEGTIPGLWGPYQGVVKHSVVSAGGISLTGKLYERLFELHPATKEIKAQTEDIFSAVETQIQILEGNQSKSIHFLSKDMFYYGDLSGNRTPHCDPLMKGALFGETLDNSSLDLIKKYVCIMEYLVFQTKIIVDLANENHMGINQIVVSGSQGGNRRFLQLLADFINVPVFANKVDPGLAGVKGAFYLGFAAHKGILIDDVAKELNKSNALESYLPCQRHQSVKLKRLLYAKFQIMKDIANAQLKAFAPYDPETIEFGKPLTLIVGSNGVGKTTIIECLKFATTGELPPNAKGGAFVHDPLMMDDKSVKAEVKLAFKSVTGDSMICSRPLLLTLTKKSATFKSMDGQLLMKRGDTRTTISTKLSELKEQVPLALGVPPAILEHVIFCHQEDSLWPLSEPAVLKKRFDSIFQASQFTKALEQIKIQRKSMAVEIKLLQQSVDHLKQDKERADRTEEKMKQAQSTIENYEAEVGILKEELSDTLKKADTLFKTNQEFQEIISRLENMKNEERSLDFQISRVLEPSEWLPDSDEELQYKMGNFQALVREAEQGLEDLKIELSRDQQLLKRLRSDLNDTVGKEGLLKGKEDTYHENLTTRFDVAQQAEVELELEPQGGDFNKIETILMRLYNDHEVSLSHLTDKFQREQNALAIKVKSLSDSRLKENQHKEYTLSDISTSERQIKDIQAKINNLDVNEGDIEYQRTSLATLESKLLDFRQSKPVENLLTEIKQTNARIASIENDIDELNKEVSQIHKQSEVHARISIIAEQKERKESTLTKLLENRKELFDEFQIDLSNPSTSFRSLSEEIQLKLQTENKEYEKFNMNCNNIKNIINFKQEAMSKLETERQQSLNKIQAVLADDETVDDYPEIMEAAEQDHKNALENRKMRSTTLDFNRNALAFAEKESNCYLCKRKFEPGPVLSMFITELKIKTDARSEVELENQLKEAKAYLDEIKAIQSDIEKVKDINQKVANLEKDLGSSHKSLQLLQNKASEKKVIVDLLSSKRDSLDELRSPISEITRLQKEIKASEDELNLRKQDLANFGLSSRSLEDLQNEQSTKSEELKGLRRNITLIMEQKEAKQRELANLEGGIKDAKLNISNLERSLTERENLKHTVKDLKLKVEKLGKDVAKNEEIIEQIESELAIAEEEMKSTKQTHQSILDEKNQRLALEKSYYDKIKLLNEKIDYFVNNESKKLEAVRHSINNIRAEIEGLEIKVNGTSDTITEQTANLQDRSNQERILRGNIEVRQLQLQLTDIQRSISEIDVDRATTERDHYVEESSKLSIRQSEINAELAGKMGEMRQISDQVKSLQRELDTDFKDVKEEYRKAWINLQVITIHEQDLNIYSKALDNAIMNYHAMKMKEINKIIDELWKSTYKGTDVDTIRIESEPAKASESGMQRSYNYRVVMVKQDVKLDMRGRCSAGQKVLASIIIRLSLSECFGTNCGVIALDEPTTNLDADNIESLAKSLATIIELRKKQNNFQLIVITHDEKFLLAMQASKYTSHYYRISRDQSQKSRIESVDINKIVD</sequence>
<keyword evidence="8" id="KW-0547">Nucleotide-binding</keyword>
<dbReference type="PANTHER" id="PTHR18867:SF12">
    <property type="entry name" value="DNA REPAIR PROTEIN RAD50"/>
    <property type="match status" value="1"/>
</dbReference>
<dbReference type="NCBIfam" id="TIGR00606">
    <property type="entry name" value="rad50"/>
    <property type="match status" value="1"/>
</dbReference>
<protein>
    <recommendedName>
        <fullName evidence="5">DNA repair protein RAD50</fullName>
    </recommendedName>
</protein>
<dbReference type="GO" id="GO:0016301">
    <property type="term" value="F:kinase activity"/>
    <property type="evidence" value="ECO:0007669"/>
    <property type="project" value="InterPro"/>
</dbReference>
<comment type="similarity">
    <text evidence="4">Belongs to the SMC family. RAD50 subfamily.</text>
</comment>
<evidence type="ECO:0000256" key="8">
    <source>
        <dbReference type="ARBA" id="ARBA00022741"/>
    </source>
</evidence>
<evidence type="ECO:0000256" key="14">
    <source>
        <dbReference type="ARBA" id="ARBA00023054"/>
    </source>
</evidence>
<dbReference type="FunFam" id="3.40.50.300:FF:001195">
    <property type="entry name" value="DNA repair protein rad50"/>
    <property type="match status" value="1"/>
</dbReference>
<dbReference type="GO" id="GO:0006303">
    <property type="term" value="P:double-strand break repair via nonhomologous end joining"/>
    <property type="evidence" value="ECO:0007669"/>
    <property type="project" value="UniProtKB-ARBA"/>
</dbReference>
<evidence type="ECO:0000256" key="13">
    <source>
        <dbReference type="ARBA" id="ARBA00022842"/>
    </source>
</evidence>
<evidence type="ECO:0000256" key="9">
    <source>
        <dbReference type="ARBA" id="ARBA00022763"/>
    </source>
</evidence>
<evidence type="ECO:0000256" key="17">
    <source>
        <dbReference type="ARBA" id="ARBA00023254"/>
    </source>
</evidence>
<evidence type="ECO:0000256" key="2">
    <source>
        <dbReference type="ARBA" id="ARBA00004123"/>
    </source>
</evidence>
<feature type="coiled-coil region" evidence="20">
    <location>
        <begin position="1340"/>
        <end position="1485"/>
    </location>
</feature>
<keyword evidence="17" id="KW-0469">Meiosis</keyword>
<evidence type="ECO:0000256" key="15">
    <source>
        <dbReference type="ARBA" id="ARBA00023204"/>
    </source>
</evidence>
<dbReference type="GO" id="GO:0051880">
    <property type="term" value="F:G-quadruplex DNA binding"/>
    <property type="evidence" value="ECO:0007669"/>
    <property type="project" value="TreeGrafter"/>
</dbReference>
<evidence type="ECO:0000256" key="5">
    <source>
        <dbReference type="ARBA" id="ARBA00017893"/>
    </source>
</evidence>
<feature type="coiled-coil region" evidence="20">
    <location>
        <begin position="1258"/>
        <end position="1298"/>
    </location>
</feature>
<dbReference type="FunFam" id="3.40.50.300:FF:000593">
    <property type="entry name" value="DNA repair protein RAD50"/>
    <property type="match status" value="1"/>
</dbReference>
<evidence type="ECO:0000313" key="23">
    <source>
        <dbReference type="Proteomes" id="UP000774326"/>
    </source>
</evidence>
<gene>
    <name evidence="22" type="ORF">WICPIJ_001207</name>
</gene>
<keyword evidence="15" id="KW-0234">DNA repair</keyword>
<comment type="subcellular location">
    <subcellularLocation>
        <location evidence="3">Chromosome</location>
    </subcellularLocation>
    <subcellularLocation>
        <location evidence="2">Nucleus</location>
    </subcellularLocation>
</comment>
<dbReference type="GO" id="GO:0005524">
    <property type="term" value="F:ATP binding"/>
    <property type="evidence" value="ECO:0007669"/>
    <property type="project" value="UniProtKB-KW"/>
</dbReference>
<evidence type="ECO:0000256" key="4">
    <source>
        <dbReference type="ARBA" id="ARBA00009439"/>
    </source>
</evidence>
<comment type="cofactor">
    <cofactor evidence="1">
        <name>Zn(2+)</name>
        <dbReference type="ChEBI" id="CHEBI:29105"/>
    </cofactor>
</comment>
<dbReference type="InterPro" id="IPR043129">
    <property type="entry name" value="ATPase_NBD"/>
</dbReference>
<dbReference type="GO" id="GO:0000722">
    <property type="term" value="P:telomere maintenance via recombination"/>
    <property type="evidence" value="ECO:0007669"/>
    <property type="project" value="UniProtKB-ARBA"/>
</dbReference>
<keyword evidence="12" id="KW-0067">ATP-binding</keyword>
<dbReference type="InterPro" id="IPR018484">
    <property type="entry name" value="FGGY_N"/>
</dbReference>
<dbReference type="InterPro" id="IPR013134">
    <property type="entry name" value="Zn_hook_RAD50"/>
</dbReference>
<accession>A0A9P8QC29</accession>
<dbReference type="GO" id="GO:0005975">
    <property type="term" value="P:carbohydrate metabolic process"/>
    <property type="evidence" value="ECO:0007669"/>
    <property type="project" value="InterPro"/>
</dbReference>
<dbReference type="OrthoDB" id="18797at2759"/>
<dbReference type="GO" id="GO:0043047">
    <property type="term" value="F:single-stranded telomeric DNA binding"/>
    <property type="evidence" value="ECO:0007669"/>
    <property type="project" value="TreeGrafter"/>
</dbReference>
<evidence type="ECO:0000256" key="18">
    <source>
        <dbReference type="ARBA" id="ARBA00049360"/>
    </source>
</evidence>
<dbReference type="Proteomes" id="UP000774326">
    <property type="component" value="Unassembled WGS sequence"/>
</dbReference>
<dbReference type="Gene3D" id="1.20.58.2240">
    <property type="match status" value="1"/>
</dbReference>
<dbReference type="PROSITE" id="PS51131">
    <property type="entry name" value="ZN_HOOK"/>
    <property type="match status" value="1"/>
</dbReference>
<evidence type="ECO:0000256" key="12">
    <source>
        <dbReference type="ARBA" id="ARBA00022840"/>
    </source>
</evidence>
<keyword evidence="16" id="KW-0539">Nucleus</keyword>
<reference evidence="22" key="2">
    <citation type="submission" date="2021-01" db="EMBL/GenBank/DDBJ databases">
        <authorList>
            <person name="Schikora-Tamarit M.A."/>
        </authorList>
    </citation>
    <scope>NUCLEOTIDE SEQUENCE</scope>
    <source>
        <strain evidence="22">CBS2887</strain>
    </source>
</reference>
<reference evidence="22" key="1">
    <citation type="journal article" date="2021" name="Open Biol.">
        <title>Shared evolutionary footprints suggest mitochondrial oxidative damage underlies multiple complex I losses in fungi.</title>
        <authorList>
            <person name="Schikora-Tamarit M.A."/>
            <person name="Marcet-Houben M."/>
            <person name="Nosek J."/>
            <person name="Gabaldon T."/>
        </authorList>
    </citation>
    <scope>NUCLEOTIDE SEQUENCE</scope>
    <source>
        <strain evidence="22">CBS2887</strain>
    </source>
</reference>
<dbReference type="InterPro" id="IPR027417">
    <property type="entry name" value="P-loop_NTPase"/>
</dbReference>
<feature type="coiled-coil region" evidence="20">
    <location>
        <begin position="859"/>
        <end position="893"/>
    </location>
</feature>
<evidence type="ECO:0000259" key="21">
    <source>
        <dbReference type="PROSITE" id="PS51131"/>
    </source>
</evidence>
<keyword evidence="13" id="KW-0460">Magnesium</keyword>
<organism evidence="22 23">
    <name type="scientific">Wickerhamomyces pijperi</name>
    <name type="common">Yeast</name>
    <name type="synonym">Pichia pijperi</name>
    <dbReference type="NCBI Taxonomy" id="599730"/>
    <lineage>
        <taxon>Eukaryota</taxon>
        <taxon>Fungi</taxon>
        <taxon>Dikarya</taxon>
        <taxon>Ascomycota</taxon>
        <taxon>Saccharomycotina</taxon>
        <taxon>Saccharomycetes</taxon>
        <taxon>Phaffomycetales</taxon>
        <taxon>Wickerhamomycetaceae</taxon>
        <taxon>Wickerhamomyces</taxon>
    </lineage>
</organism>
<comment type="caution">
    <text evidence="22">The sequence shown here is derived from an EMBL/GenBank/DDBJ whole genome shotgun (WGS) entry which is preliminary data.</text>
</comment>
<keyword evidence="10" id="KW-0378">Hydrolase</keyword>
<keyword evidence="11 19" id="KW-0862">Zinc</keyword>
<feature type="coiled-coil region" evidence="20">
    <location>
        <begin position="755"/>
        <end position="834"/>
    </location>
</feature>
<dbReference type="InterPro" id="IPR038729">
    <property type="entry name" value="Rad50/SbcC_AAA"/>
</dbReference>
<dbReference type="Pfam" id="PF13476">
    <property type="entry name" value="AAA_23"/>
    <property type="match status" value="1"/>
</dbReference>
<evidence type="ECO:0000256" key="19">
    <source>
        <dbReference type="PROSITE-ProRule" id="PRU00471"/>
    </source>
</evidence>
<dbReference type="InterPro" id="IPR004584">
    <property type="entry name" value="Rad50_eukaryotes"/>
</dbReference>
<dbReference type="SUPFAM" id="SSF52540">
    <property type="entry name" value="P-loop containing nucleoside triphosphate hydrolases"/>
    <property type="match status" value="1"/>
</dbReference>
<dbReference type="Pfam" id="PF02782">
    <property type="entry name" value="FGGY_C"/>
    <property type="match status" value="1"/>
</dbReference>
<evidence type="ECO:0000256" key="6">
    <source>
        <dbReference type="ARBA" id="ARBA00022454"/>
    </source>
</evidence>
<dbReference type="GO" id="GO:0007004">
    <property type="term" value="P:telomere maintenance via telomerase"/>
    <property type="evidence" value="ECO:0007669"/>
    <property type="project" value="TreeGrafter"/>
</dbReference>
<dbReference type="PANTHER" id="PTHR18867">
    <property type="entry name" value="RAD50"/>
    <property type="match status" value="1"/>
</dbReference>
<dbReference type="GO" id="GO:0003691">
    <property type="term" value="F:double-stranded telomeric DNA binding"/>
    <property type="evidence" value="ECO:0007669"/>
    <property type="project" value="TreeGrafter"/>
</dbReference>
<evidence type="ECO:0000256" key="3">
    <source>
        <dbReference type="ARBA" id="ARBA00004286"/>
    </source>
</evidence>
<keyword evidence="14 20" id="KW-0175">Coiled coil</keyword>
<feature type="coiled-coil region" evidence="20">
    <location>
        <begin position="1147"/>
        <end position="1181"/>
    </location>
</feature>
<dbReference type="GO" id="GO:0000725">
    <property type="term" value="P:recombinational repair"/>
    <property type="evidence" value="ECO:0007669"/>
    <property type="project" value="UniProtKB-ARBA"/>
</dbReference>
<keyword evidence="7 19" id="KW-0479">Metal-binding</keyword>
<dbReference type="Pfam" id="PF00370">
    <property type="entry name" value="FGGY_N"/>
    <property type="match status" value="1"/>
</dbReference>
<dbReference type="EMBL" id="JAEUBG010000610">
    <property type="protein sequence ID" value="KAH3687832.1"/>
    <property type="molecule type" value="Genomic_DNA"/>
</dbReference>
<keyword evidence="6" id="KW-0158">Chromosome</keyword>
<keyword evidence="9" id="KW-0227">DNA damage</keyword>
<keyword evidence="23" id="KW-1185">Reference proteome</keyword>
<feature type="binding site" evidence="19">
    <location>
        <position position="1229"/>
    </location>
    <ligand>
        <name>Zn(2+)</name>
        <dbReference type="ChEBI" id="CHEBI:29105"/>
    </ligand>
</feature>
<comment type="catalytic activity">
    <reaction evidence="18">
        <text>ATP + H2O = ADP + phosphate + H(+)</text>
        <dbReference type="Rhea" id="RHEA:13065"/>
        <dbReference type="ChEBI" id="CHEBI:15377"/>
        <dbReference type="ChEBI" id="CHEBI:15378"/>
        <dbReference type="ChEBI" id="CHEBI:30616"/>
        <dbReference type="ChEBI" id="CHEBI:43474"/>
        <dbReference type="ChEBI" id="CHEBI:456216"/>
    </reaction>
</comment>